<dbReference type="Pfam" id="PF08284">
    <property type="entry name" value="RVP_2"/>
    <property type="match status" value="1"/>
</dbReference>
<dbReference type="OrthoDB" id="786726at2759"/>
<dbReference type="InterPro" id="IPR001878">
    <property type="entry name" value="Znf_CCHC"/>
</dbReference>
<dbReference type="GO" id="GO:0006508">
    <property type="term" value="P:proteolysis"/>
    <property type="evidence" value="ECO:0007669"/>
    <property type="project" value="UniProtKB-KW"/>
</dbReference>
<keyword evidence="3" id="KW-0548">Nucleotidyltransferase</keyword>
<feature type="region of interest" description="Disordered" evidence="9">
    <location>
        <begin position="39"/>
        <end position="84"/>
    </location>
</feature>
<evidence type="ECO:0000256" key="2">
    <source>
        <dbReference type="ARBA" id="ARBA00022679"/>
    </source>
</evidence>
<evidence type="ECO:0000256" key="8">
    <source>
        <dbReference type="PROSITE-ProRule" id="PRU00047"/>
    </source>
</evidence>
<proteinExistence type="predicted"/>
<dbReference type="InterPro" id="IPR043502">
    <property type="entry name" value="DNA/RNA_pol_sf"/>
</dbReference>
<evidence type="ECO:0000256" key="7">
    <source>
        <dbReference type="ARBA" id="ARBA00022918"/>
    </source>
</evidence>
<keyword evidence="2" id="KW-0808">Transferase</keyword>
<dbReference type="FunFam" id="3.10.10.10:FF:000007">
    <property type="entry name" value="Retrovirus-related Pol polyprotein from transposon 17.6-like Protein"/>
    <property type="match status" value="1"/>
</dbReference>
<dbReference type="Pfam" id="PF00098">
    <property type="entry name" value="zf-CCHC"/>
    <property type="match status" value="1"/>
</dbReference>
<dbReference type="PANTHER" id="PTHR15503:SF45">
    <property type="entry name" value="RNA-DIRECTED DNA POLYMERASE HOMOLOG"/>
    <property type="match status" value="1"/>
</dbReference>
<sequence length="391" mass="44272">MCKRFEDGLNEDIRLYVGVLELKEFVVLVDKACKAKELSKEKMKPEIESRDSRKRQLSKSFQSSSKKSSDFVTRSTTSVGRHPGECRANEKACFKCGSLDHFIRDCPEAGEKEKPQNARPGSTTRGRQQRNPGNEMGSKNPSREQTARVEGRAPARTYAIRAHEEVSSPDVITGTFSLYDTHVVALIDPGSTHLYICMKLVSIMNMPVESTEFLIGFGDLIRVESDEQDRLPAMISSLLTQKYLRKGYEAYLAFVMNAKETELRIELVPIVCEYLDVFSEELPGLPLVRDIEFGIELAPSTVPISIALQNGSDRAKETEGTAARVDGQRLCKTEFFFVGCSCIICEEERWFHELRVKDSDVPKTAFRTRYGHYEFLVMPFGLTNTQQFSWI</sequence>
<keyword evidence="12" id="KW-1185">Reference proteome</keyword>
<evidence type="ECO:0000256" key="5">
    <source>
        <dbReference type="ARBA" id="ARBA00022759"/>
    </source>
</evidence>
<dbReference type="GO" id="GO:0003964">
    <property type="term" value="F:RNA-directed DNA polymerase activity"/>
    <property type="evidence" value="ECO:0007669"/>
    <property type="project" value="UniProtKB-KW"/>
</dbReference>
<keyword evidence="8" id="KW-0862">Zinc</keyword>
<keyword evidence="5" id="KW-0255">Endonuclease</keyword>
<feature type="compositionally biased region" description="Basic and acidic residues" evidence="9">
    <location>
        <begin position="141"/>
        <end position="151"/>
    </location>
</feature>
<feature type="region of interest" description="Disordered" evidence="9">
    <location>
        <begin position="108"/>
        <end position="151"/>
    </location>
</feature>
<dbReference type="AlphaFoldDB" id="A0A5B6WN07"/>
<dbReference type="Proteomes" id="UP000325315">
    <property type="component" value="Unassembled WGS sequence"/>
</dbReference>
<feature type="domain" description="CCHC-type" evidence="10">
    <location>
        <begin position="93"/>
        <end position="108"/>
    </location>
</feature>
<evidence type="ECO:0000256" key="3">
    <source>
        <dbReference type="ARBA" id="ARBA00022695"/>
    </source>
</evidence>
<evidence type="ECO:0000259" key="10">
    <source>
        <dbReference type="PROSITE" id="PS50158"/>
    </source>
</evidence>
<keyword evidence="8" id="KW-0479">Metal-binding</keyword>
<dbReference type="Gene3D" id="4.10.60.10">
    <property type="entry name" value="Zinc finger, CCHC-type"/>
    <property type="match status" value="1"/>
</dbReference>
<dbReference type="PANTHER" id="PTHR15503">
    <property type="entry name" value="LDOC1 RELATED"/>
    <property type="match status" value="1"/>
</dbReference>
<feature type="compositionally biased region" description="Polar residues" evidence="9">
    <location>
        <begin position="70"/>
        <end position="79"/>
    </location>
</feature>
<dbReference type="PROSITE" id="PS50158">
    <property type="entry name" value="ZF_CCHC"/>
    <property type="match status" value="1"/>
</dbReference>
<comment type="caution">
    <text evidence="11">The sequence shown here is derived from an EMBL/GenBank/DDBJ whole genome shotgun (WGS) entry which is preliminary data.</text>
</comment>
<dbReference type="GO" id="GO:0003676">
    <property type="term" value="F:nucleic acid binding"/>
    <property type="evidence" value="ECO:0007669"/>
    <property type="project" value="InterPro"/>
</dbReference>
<evidence type="ECO:0000256" key="6">
    <source>
        <dbReference type="ARBA" id="ARBA00022801"/>
    </source>
</evidence>
<dbReference type="GO" id="GO:0004519">
    <property type="term" value="F:endonuclease activity"/>
    <property type="evidence" value="ECO:0007669"/>
    <property type="project" value="UniProtKB-KW"/>
</dbReference>
<dbReference type="GO" id="GO:0008233">
    <property type="term" value="F:peptidase activity"/>
    <property type="evidence" value="ECO:0007669"/>
    <property type="project" value="UniProtKB-KW"/>
</dbReference>
<keyword evidence="1" id="KW-0645">Protease</keyword>
<evidence type="ECO:0000256" key="1">
    <source>
        <dbReference type="ARBA" id="ARBA00022670"/>
    </source>
</evidence>
<evidence type="ECO:0000256" key="9">
    <source>
        <dbReference type="SAM" id="MobiDB-lite"/>
    </source>
</evidence>
<protein>
    <submittedName>
        <fullName evidence="11">Gag-Pol polyprotein</fullName>
    </submittedName>
</protein>
<dbReference type="InterPro" id="IPR032567">
    <property type="entry name" value="RTL1-rel"/>
</dbReference>
<dbReference type="EMBL" id="SMMG02000002">
    <property type="protein sequence ID" value="KAA3483239.1"/>
    <property type="molecule type" value="Genomic_DNA"/>
</dbReference>
<dbReference type="InterPro" id="IPR036875">
    <property type="entry name" value="Znf_CCHC_sf"/>
</dbReference>
<accession>A0A5B6WN07</accession>
<dbReference type="SMART" id="SM00343">
    <property type="entry name" value="ZnF_C2HC"/>
    <property type="match status" value="1"/>
</dbReference>
<dbReference type="Gene3D" id="3.10.10.10">
    <property type="entry name" value="HIV Type 1 Reverse Transcriptase, subunit A, domain 1"/>
    <property type="match status" value="1"/>
</dbReference>
<feature type="compositionally biased region" description="Polar residues" evidence="9">
    <location>
        <begin position="119"/>
        <end position="140"/>
    </location>
</feature>
<evidence type="ECO:0000256" key="4">
    <source>
        <dbReference type="ARBA" id="ARBA00022722"/>
    </source>
</evidence>
<gene>
    <name evidence="11" type="primary">pol</name>
    <name evidence="11" type="ORF">EPI10_005429</name>
</gene>
<organism evidence="11 12">
    <name type="scientific">Gossypium australe</name>
    <dbReference type="NCBI Taxonomy" id="47621"/>
    <lineage>
        <taxon>Eukaryota</taxon>
        <taxon>Viridiplantae</taxon>
        <taxon>Streptophyta</taxon>
        <taxon>Embryophyta</taxon>
        <taxon>Tracheophyta</taxon>
        <taxon>Spermatophyta</taxon>
        <taxon>Magnoliopsida</taxon>
        <taxon>eudicotyledons</taxon>
        <taxon>Gunneridae</taxon>
        <taxon>Pentapetalae</taxon>
        <taxon>rosids</taxon>
        <taxon>malvids</taxon>
        <taxon>Malvales</taxon>
        <taxon>Malvaceae</taxon>
        <taxon>Malvoideae</taxon>
        <taxon>Gossypium</taxon>
    </lineage>
</organism>
<evidence type="ECO:0000313" key="11">
    <source>
        <dbReference type="EMBL" id="KAA3483239.1"/>
    </source>
</evidence>
<dbReference type="SUPFAM" id="SSF56672">
    <property type="entry name" value="DNA/RNA polymerases"/>
    <property type="match status" value="1"/>
</dbReference>
<dbReference type="SUPFAM" id="SSF57756">
    <property type="entry name" value="Retrovirus zinc finger-like domains"/>
    <property type="match status" value="1"/>
</dbReference>
<feature type="compositionally biased region" description="Basic and acidic residues" evidence="9">
    <location>
        <begin position="39"/>
        <end position="51"/>
    </location>
</feature>
<keyword evidence="8" id="KW-0863">Zinc-finger</keyword>
<dbReference type="GO" id="GO:0008270">
    <property type="term" value="F:zinc ion binding"/>
    <property type="evidence" value="ECO:0007669"/>
    <property type="project" value="UniProtKB-KW"/>
</dbReference>
<keyword evidence="4" id="KW-0540">Nuclease</keyword>
<reference evidence="12" key="1">
    <citation type="journal article" date="2019" name="Plant Biotechnol. J.">
        <title>Genome sequencing of the Australian wild diploid species Gossypium australe highlights disease resistance and delayed gland morphogenesis.</title>
        <authorList>
            <person name="Cai Y."/>
            <person name="Cai X."/>
            <person name="Wang Q."/>
            <person name="Wang P."/>
            <person name="Zhang Y."/>
            <person name="Cai C."/>
            <person name="Xu Y."/>
            <person name="Wang K."/>
            <person name="Zhou Z."/>
            <person name="Wang C."/>
            <person name="Geng S."/>
            <person name="Li B."/>
            <person name="Dong Q."/>
            <person name="Hou Y."/>
            <person name="Wang H."/>
            <person name="Ai P."/>
            <person name="Liu Z."/>
            <person name="Yi F."/>
            <person name="Sun M."/>
            <person name="An G."/>
            <person name="Cheng J."/>
            <person name="Zhang Y."/>
            <person name="Shi Q."/>
            <person name="Xie Y."/>
            <person name="Shi X."/>
            <person name="Chang Y."/>
            <person name="Huang F."/>
            <person name="Chen Y."/>
            <person name="Hong S."/>
            <person name="Mi L."/>
            <person name="Sun Q."/>
            <person name="Zhang L."/>
            <person name="Zhou B."/>
            <person name="Peng R."/>
            <person name="Zhang X."/>
            <person name="Liu F."/>
        </authorList>
    </citation>
    <scope>NUCLEOTIDE SEQUENCE [LARGE SCALE GENOMIC DNA]</scope>
    <source>
        <strain evidence="12">cv. PA1801</strain>
    </source>
</reference>
<keyword evidence="7" id="KW-0695">RNA-directed DNA polymerase</keyword>
<evidence type="ECO:0000313" key="12">
    <source>
        <dbReference type="Proteomes" id="UP000325315"/>
    </source>
</evidence>
<name>A0A5B6WN07_9ROSI</name>
<keyword evidence="6" id="KW-0378">Hydrolase</keyword>